<feature type="transmembrane region" description="Helical" evidence="10">
    <location>
        <begin position="603"/>
        <end position="627"/>
    </location>
</feature>
<proteinExistence type="inferred from homology"/>
<evidence type="ECO:0000256" key="5">
    <source>
        <dbReference type="ARBA" id="ARBA00022692"/>
    </source>
</evidence>
<dbReference type="Proteomes" id="UP000183900">
    <property type="component" value="Unassembled WGS sequence"/>
</dbReference>
<feature type="domain" description="ABC transmembrane type-1" evidence="12">
    <location>
        <begin position="340"/>
        <end position="631"/>
    </location>
</feature>
<dbReference type="PROSITE" id="PS50929">
    <property type="entry name" value="ABC_TM1F"/>
    <property type="match status" value="1"/>
</dbReference>
<sequence>MTQGSHPALTSGAYLPSGSAHPHVLDDPAQWILIERGYLDVFAVFGAPLEGRRLFLFRLEEGALARGIAAAALSDGRSLALVGVGGADSALRLCAPGEPVAAEAVQRWQEVLAQTADLPPVPDDAADGVERCDAVLLLALANSLAEREALRSQHDWRSERRKLGEARKTQALSELASAAAGHAIEAAVTPAAAEDPDPLRSSLLRIFGALKVAPKLEAFETPGGLEEGRSRLDIIVSRHQMTRRTVLLRPGWTLLPGLPLIGFMGEERRPVALLFRKGRWHVHDGPRVTPIASDGAEGSGTTGLAADAVQIYPALPARSLRFRDLFAFGFASLAVDRVRLVLLMLAAAILATLVPYGSRFLVSDAIPYANLNLTWVIIGGLLAAALARAVFDAGKGLTMLRSELGFESRLQPAMLLRLLRLPPAFFRRYAVGDISDRVLGIQAAREVITSSFTSAAASSVFSIISLVPILTVDKRLALIVLLLAVFIGLINVAISYRALIHERQRMALKGRIESLVVQMLMGITKLKASASEAMGFGRWSGLFAQNMRHSVRAGRWTNLQGAADALLPQLATIVLYAMILYFLKADMEKAASGGDAGKGFSLADFITVSTAFAQVLGGISALAGALIQSLSAVPLIERAGPIIEAVPDAPPPESRPVKLSGAIDIRNVSFRYSEKAPLALNELSVRIGKGEFVAIVGASGSGKSTLLRLLLGFDRPELGDIFFDGHSLSRLDLAQVRRQIGVVLQHGRIMAGSIHDNISGESGLGMDASLEAAKMVGLDKDIEQMPMGLHTVMLDGGGTLSGGQRQRILLARALISKPAVLFLDEATSALDNRTQAIVTETLQRLPVTRLVIAHRLSTIESAGRIIMLDKGRVVETGSYAELMALNGHFAAHARRQLV</sequence>
<dbReference type="PROSITE" id="PS00211">
    <property type="entry name" value="ABC_TRANSPORTER_1"/>
    <property type="match status" value="1"/>
</dbReference>
<dbReference type="SMART" id="SM00382">
    <property type="entry name" value="AAA"/>
    <property type="match status" value="1"/>
</dbReference>
<feature type="transmembrane region" description="Helical" evidence="10">
    <location>
        <begin position="476"/>
        <end position="499"/>
    </location>
</feature>
<dbReference type="PANTHER" id="PTHR24221:SF654">
    <property type="entry name" value="ATP-BINDING CASSETTE SUB-FAMILY B MEMBER 6"/>
    <property type="match status" value="1"/>
</dbReference>
<dbReference type="EMBL" id="CYHE01000020">
    <property type="protein sequence ID" value="CUB00684.1"/>
    <property type="molecule type" value="Genomic_DNA"/>
</dbReference>
<accession>A0A0K6IC37</accession>
<evidence type="ECO:0000256" key="2">
    <source>
        <dbReference type="ARBA" id="ARBA00005417"/>
    </source>
</evidence>
<name>A0A0K6IC37_9HYPH</name>
<keyword evidence="3" id="KW-0813">Transport</keyword>
<dbReference type="InterPro" id="IPR017871">
    <property type="entry name" value="ABC_transporter-like_CS"/>
</dbReference>
<dbReference type="Gene3D" id="3.40.50.300">
    <property type="entry name" value="P-loop containing nucleotide triphosphate hydrolases"/>
    <property type="match status" value="1"/>
</dbReference>
<feature type="transmembrane region" description="Helical" evidence="10">
    <location>
        <begin position="325"/>
        <end position="353"/>
    </location>
</feature>
<feature type="transmembrane region" description="Helical" evidence="10">
    <location>
        <begin position="447"/>
        <end position="470"/>
    </location>
</feature>
<evidence type="ECO:0000259" key="12">
    <source>
        <dbReference type="PROSITE" id="PS50929"/>
    </source>
</evidence>
<feature type="transmembrane region" description="Helical" evidence="10">
    <location>
        <begin position="373"/>
        <end position="391"/>
    </location>
</feature>
<keyword evidence="9 10" id="KW-0472">Membrane</keyword>
<evidence type="ECO:0000256" key="10">
    <source>
        <dbReference type="SAM" id="Phobius"/>
    </source>
</evidence>
<keyword evidence="4" id="KW-1003">Cell membrane</keyword>
<evidence type="ECO:0000256" key="8">
    <source>
        <dbReference type="ARBA" id="ARBA00022989"/>
    </source>
</evidence>
<dbReference type="InterPro" id="IPR027417">
    <property type="entry name" value="P-loop_NTPase"/>
</dbReference>
<keyword evidence="14" id="KW-1185">Reference proteome</keyword>
<dbReference type="FunFam" id="3.40.50.300:FF:000299">
    <property type="entry name" value="ABC transporter ATP-binding protein/permease"/>
    <property type="match status" value="1"/>
</dbReference>
<gene>
    <name evidence="13" type="ORF">Ga0061067_12033</name>
</gene>
<evidence type="ECO:0000256" key="3">
    <source>
        <dbReference type="ARBA" id="ARBA00022448"/>
    </source>
</evidence>
<dbReference type="GO" id="GO:0034040">
    <property type="term" value="F:ATPase-coupled lipid transmembrane transporter activity"/>
    <property type="evidence" value="ECO:0007669"/>
    <property type="project" value="TreeGrafter"/>
</dbReference>
<keyword evidence="8 10" id="KW-1133">Transmembrane helix</keyword>
<dbReference type="Gene3D" id="1.20.1560.10">
    <property type="entry name" value="ABC transporter type 1, transmembrane domain"/>
    <property type="match status" value="1"/>
</dbReference>
<protein>
    <submittedName>
        <fullName evidence="13">ABC-type bacteriocin/lantibiotic exporters, contain an N-terminal double-glycine peptidase domain</fullName>
    </submittedName>
</protein>
<dbReference type="GO" id="GO:0005886">
    <property type="term" value="C:plasma membrane"/>
    <property type="evidence" value="ECO:0007669"/>
    <property type="project" value="UniProtKB-SubCell"/>
</dbReference>
<dbReference type="SUPFAM" id="SSF52540">
    <property type="entry name" value="P-loop containing nucleoside triphosphate hydrolases"/>
    <property type="match status" value="1"/>
</dbReference>
<dbReference type="PANTHER" id="PTHR24221">
    <property type="entry name" value="ATP-BINDING CASSETTE SUB-FAMILY B"/>
    <property type="match status" value="1"/>
</dbReference>
<feature type="domain" description="ABC transporter" evidence="11">
    <location>
        <begin position="663"/>
        <end position="895"/>
    </location>
</feature>
<evidence type="ECO:0000313" key="14">
    <source>
        <dbReference type="Proteomes" id="UP000183900"/>
    </source>
</evidence>
<keyword evidence="7" id="KW-0067">ATP-binding</keyword>
<dbReference type="GO" id="GO:0016887">
    <property type="term" value="F:ATP hydrolysis activity"/>
    <property type="evidence" value="ECO:0007669"/>
    <property type="project" value="InterPro"/>
</dbReference>
<organism evidence="13 14">
    <name type="scientific">Pannonibacter indicus</name>
    <dbReference type="NCBI Taxonomy" id="466044"/>
    <lineage>
        <taxon>Bacteria</taxon>
        <taxon>Pseudomonadati</taxon>
        <taxon>Pseudomonadota</taxon>
        <taxon>Alphaproteobacteria</taxon>
        <taxon>Hyphomicrobiales</taxon>
        <taxon>Stappiaceae</taxon>
        <taxon>Pannonibacter</taxon>
    </lineage>
</organism>
<dbReference type="GO" id="GO:0005524">
    <property type="term" value="F:ATP binding"/>
    <property type="evidence" value="ECO:0007669"/>
    <property type="project" value="UniProtKB-KW"/>
</dbReference>
<dbReference type="InterPro" id="IPR036640">
    <property type="entry name" value="ABC1_TM_sf"/>
</dbReference>
<evidence type="ECO:0000256" key="1">
    <source>
        <dbReference type="ARBA" id="ARBA00004651"/>
    </source>
</evidence>
<dbReference type="GO" id="GO:0140359">
    <property type="term" value="F:ABC-type transporter activity"/>
    <property type="evidence" value="ECO:0007669"/>
    <property type="project" value="InterPro"/>
</dbReference>
<evidence type="ECO:0000256" key="9">
    <source>
        <dbReference type="ARBA" id="ARBA00023136"/>
    </source>
</evidence>
<dbReference type="InterPro" id="IPR039421">
    <property type="entry name" value="Type_1_exporter"/>
</dbReference>
<keyword evidence="5 10" id="KW-0812">Transmembrane</keyword>
<keyword evidence="6" id="KW-0547">Nucleotide-binding</keyword>
<reference evidence="14" key="1">
    <citation type="submission" date="2015-08" db="EMBL/GenBank/DDBJ databases">
        <authorList>
            <person name="Varghese N."/>
        </authorList>
    </citation>
    <scope>NUCLEOTIDE SEQUENCE [LARGE SCALE GENOMIC DNA]</scope>
    <source>
        <strain evidence="14">DSM 23407</strain>
    </source>
</reference>
<evidence type="ECO:0000256" key="4">
    <source>
        <dbReference type="ARBA" id="ARBA00022475"/>
    </source>
</evidence>
<dbReference type="AlphaFoldDB" id="A0A0K6IC37"/>
<dbReference type="InterPro" id="IPR003593">
    <property type="entry name" value="AAA+_ATPase"/>
</dbReference>
<dbReference type="Pfam" id="PF00005">
    <property type="entry name" value="ABC_tran"/>
    <property type="match status" value="1"/>
</dbReference>
<dbReference type="InterPro" id="IPR003439">
    <property type="entry name" value="ABC_transporter-like_ATP-bd"/>
</dbReference>
<evidence type="ECO:0000256" key="6">
    <source>
        <dbReference type="ARBA" id="ARBA00022741"/>
    </source>
</evidence>
<feature type="transmembrane region" description="Helical" evidence="10">
    <location>
        <begin position="565"/>
        <end position="583"/>
    </location>
</feature>
<evidence type="ECO:0000313" key="13">
    <source>
        <dbReference type="EMBL" id="CUB00684.1"/>
    </source>
</evidence>
<dbReference type="InterPro" id="IPR011527">
    <property type="entry name" value="ABC1_TM_dom"/>
</dbReference>
<evidence type="ECO:0000256" key="7">
    <source>
        <dbReference type="ARBA" id="ARBA00022840"/>
    </source>
</evidence>
<dbReference type="RefSeq" id="WP_055457090.1">
    <property type="nucleotide sequence ID" value="NZ_CYHE01000020.1"/>
</dbReference>
<dbReference type="SUPFAM" id="SSF90123">
    <property type="entry name" value="ABC transporter transmembrane region"/>
    <property type="match status" value="1"/>
</dbReference>
<evidence type="ECO:0000259" key="11">
    <source>
        <dbReference type="PROSITE" id="PS50893"/>
    </source>
</evidence>
<comment type="subcellular location">
    <subcellularLocation>
        <location evidence="1">Cell membrane</location>
        <topology evidence="1">Multi-pass membrane protein</topology>
    </subcellularLocation>
</comment>
<dbReference type="PROSITE" id="PS50893">
    <property type="entry name" value="ABC_TRANSPORTER_2"/>
    <property type="match status" value="1"/>
</dbReference>
<dbReference type="Pfam" id="PF00664">
    <property type="entry name" value="ABC_membrane"/>
    <property type="match status" value="1"/>
</dbReference>
<comment type="similarity">
    <text evidence="2">Belongs to the ABC transporter superfamily.</text>
</comment>